<dbReference type="InterPro" id="IPR058010">
    <property type="entry name" value="Y01A"/>
</dbReference>
<sequence length="93" mass="11232">MIRYMLYYTDKDGFLVPYEPEGIAEVYKTRRLAQDMLLEISCDLQKQLNPEPNIKKTWFKKTVVQTYNLLPDYKRVLYRRIVNTLEVKKVKIL</sequence>
<protein>
    <submittedName>
        <fullName evidence="1">Uncharacterized protein</fullName>
    </submittedName>
</protein>
<dbReference type="EMBL" id="KP202158">
    <property type="protein sequence ID" value="AJD81833.1"/>
    <property type="molecule type" value="Genomic_DNA"/>
</dbReference>
<proteinExistence type="predicted"/>
<dbReference type="KEGG" id="vg:26627347"/>
<organism evidence="1 2">
    <name type="scientific">Yersinia phage vB_YenM_TG1</name>
    <dbReference type="NCBI Taxonomy" id="1589265"/>
    <lineage>
        <taxon>Viruses</taxon>
        <taxon>Duplodnaviria</taxon>
        <taxon>Heunggongvirae</taxon>
        <taxon>Uroviricota</taxon>
        <taxon>Caudoviricetes</taxon>
        <taxon>Pantevenvirales</taxon>
        <taxon>Straboviridae</taxon>
        <taxon>Tevenvirinae</taxon>
        <taxon>Tegunavirus</taxon>
        <taxon>Tegunavirus yenmtg1</taxon>
    </lineage>
</organism>
<dbReference type="Pfam" id="PF25693">
    <property type="entry name" value="Phage_Y01A"/>
    <property type="match status" value="1"/>
</dbReference>
<dbReference type="GeneID" id="26627347"/>
<accession>A0A0B4ZZ67</accession>
<keyword evidence="2" id="KW-1185">Reference proteome</keyword>
<evidence type="ECO:0000313" key="2">
    <source>
        <dbReference type="Proteomes" id="UP000031805"/>
    </source>
</evidence>
<reference evidence="1 2" key="1">
    <citation type="submission" date="2014-11" db="EMBL/GenBank/DDBJ databases">
        <title>Complete genome sequence of vB_YenM_TG1, a broad host range bacteriophage which infects Yersinia enterocolitica.</title>
        <authorList>
            <person name="Leon-Velarde C.G."/>
            <person name="Kropinski A.M."/>
            <person name="Chen S."/>
            <person name="Griffiths M.W."/>
            <person name="Odumeru J.A."/>
        </authorList>
    </citation>
    <scope>NUCLEOTIDE SEQUENCE [LARGE SCALE GENOMIC DNA]</scope>
</reference>
<evidence type="ECO:0000313" key="1">
    <source>
        <dbReference type="EMBL" id="AJD81833.1"/>
    </source>
</evidence>
<dbReference type="RefSeq" id="YP_009200285.1">
    <property type="nucleotide sequence ID" value="NC_028820.1"/>
</dbReference>
<gene>
    <name evidence="1" type="ORF">YenMTG1_024</name>
</gene>
<name>A0A0B4ZZ67_9CAUD</name>
<dbReference type="Proteomes" id="UP000031805">
    <property type="component" value="Segment"/>
</dbReference>